<organism evidence="1">
    <name type="scientific">Arundo donax</name>
    <name type="common">Giant reed</name>
    <name type="synonym">Donax arundinaceus</name>
    <dbReference type="NCBI Taxonomy" id="35708"/>
    <lineage>
        <taxon>Eukaryota</taxon>
        <taxon>Viridiplantae</taxon>
        <taxon>Streptophyta</taxon>
        <taxon>Embryophyta</taxon>
        <taxon>Tracheophyta</taxon>
        <taxon>Spermatophyta</taxon>
        <taxon>Magnoliopsida</taxon>
        <taxon>Liliopsida</taxon>
        <taxon>Poales</taxon>
        <taxon>Poaceae</taxon>
        <taxon>PACMAD clade</taxon>
        <taxon>Arundinoideae</taxon>
        <taxon>Arundineae</taxon>
        <taxon>Arundo</taxon>
    </lineage>
</organism>
<reference evidence="1" key="1">
    <citation type="submission" date="2014-09" db="EMBL/GenBank/DDBJ databases">
        <authorList>
            <person name="Magalhaes I.L.F."/>
            <person name="Oliveira U."/>
            <person name="Santos F.R."/>
            <person name="Vidigal T.H.D.A."/>
            <person name="Brescovit A.D."/>
            <person name="Santos A.J."/>
        </authorList>
    </citation>
    <scope>NUCLEOTIDE SEQUENCE</scope>
    <source>
        <tissue evidence="1">Shoot tissue taken approximately 20 cm above the soil surface</tissue>
    </source>
</reference>
<evidence type="ECO:0000313" key="1">
    <source>
        <dbReference type="EMBL" id="JAE28617.1"/>
    </source>
</evidence>
<accession>A0A0A9GVS4</accession>
<sequence length="29" mass="3577">MHGAYEVIYNGETLTYYDFWWMPISMRAM</sequence>
<reference evidence="1" key="2">
    <citation type="journal article" date="2015" name="Data Brief">
        <title>Shoot transcriptome of the giant reed, Arundo donax.</title>
        <authorList>
            <person name="Barrero R.A."/>
            <person name="Guerrero F.D."/>
            <person name="Moolhuijzen P."/>
            <person name="Goolsby J.A."/>
            <person name="Tidwell J."/>
            <person name="Bellgard S.E."/>
            <person name="Bellgard M.I."/>
        </authorList>
    </citation>
    <scope>NUCLEOTIDE SEQUENCE</scope>
    <source>
        <tissue evidence="1">Shoot tissue taken approximately 20 cm above the soil surface</tissue>
    </source>
</reference>
<proteinExistence type="predicted"/>
<name>A0A0A9GVS4_ARUDO</name>
<dbReference type="EMBL" id="GBRH01169279">
    <property type="protein sequence ID" value="JAE28617.1"/>
    <property type="molecule type" value="Transcribed_RNA"/>
</dbReference>
<dbReference type="AlphaFoldDB" id="A0A0A9GVS4"/>
<protein>
    <submittedName>
        <fullName evidence="1">Uncharacterized protein</fullName>
    </submittedName>
</protein>